<feature type="transmembrane region" description="Helical" evidence="1">
    <location>
        <begin position="94"/>
        <end position="114"/>
    </location>
</feature>
<name>A0A7S9RGA7_9BACT</name>
<feature type="transmembrane region" description="Helical" evidence="1">
    <location>
        <begin position="68"/>
        <end position="88"/>
    </location>
</feature>
<proteinExistence type="predicted"/>
<keyword evidence="1" id="KW-0812">Transmembrane</keyword>
<evidence type="ECO:0000256" key="1">
    <source>
        <dbReference type="SAM" id="Phobius"/>
    </source>
</evidence>
<gene>
    <name evidence="2" type="ORF">CVT01_01055</name>
</gene>
<keyword evidence="1" id="KW-0472">Membrane</keyword>
<keyword evidence="1" id="KW-1133">Transmembrane helix</keyword>
<dbReference type="Proteomes" id="UP000594404">
    <property type="component" value="Chromosome"/>
</dbReference>
<feature type="transmembrane region" description="Helical" evidence="1">
    <location>
        <begin position="29"/>
        <end position="47"/>
    </location>
</feature>
<organism evidence="2 3">
    <name type="scientific">Campylobacter concisus</name>
    <dbReference type="NCBI Taxonomy" id="199"/>
    <lineage>
        <taxon>Bacteria</taxon>
        <taxon>Pseudomonadati</taxon>
        <taxon>Campylobacterota</taxon>
        <taxon>Epsilonproteobacteria</taxon>
        <taxon>Campylobacterales</taxon>
        <taxon>Campylobacteraceae</taxon>
        <taxon>Campylobacter</taxon>
    </lineage>
</organism>
<protein>
    <submittedName>
        <fullName evidence="2">Uncharacterized protein</fullName>
    </submittedName>
</protein>
<dbReference type="RefSeq" id="WP_107715029.1">
    <property type="nucleotide sequence ID" value="NZ_CP049266.1"/>
</dbReference>
<evidence type="ECO:0000313" key="2">
    <source>
        <dbReference type="EMBL" id="QPH91172.1"/>
    </source>
</evidence>
<dbReference type="EMBL" id="CP049266">
    <property type="protein sequence ID" value="QPH91172.1"/>
    <property type="molecule type" value="Genomic_DNA"/>
</dbReference>
<dbReference type="AlphaFoldDB" id="A0A7S9RGA7"/>
<evidence type="ECO:0000313" key="3">
    <source>
        <dbReference type="Proteomes" id="UP000594404"/>
    </source>
</evidence>
<sequence>MNEFFSALWRELQYKIVDLIVYLANQYPIVAWTILYFVGLPVLYFSFKFISHSFIIYSKTGNIKILKISILLLISIIIVFYFLIKFTIYKSSGYLVYFSIFSWISTIGVIFWALRPEKFMPNEPQHRKPKKQKKQKVKFEKSKNSLNFTNVKLKNKQIIADK</sequence>
<accession>A0A7S9RGA7</accession>
<reference evidence="2 3" key="1">
    <citation type="journal article" date="2018" name="Emerg. Microbes Infect.">
        <title>Genomic analysis of oral Campylobacter concisus strains identified a potential bacterial molecular marker associated with active Crohn's disease.</title>
        <authorList>
            <person name="Liu F."/>
            <person name="Ma R."/>
            <person name="Tay C.Y.A."/>
            <person name="Octavia S."/>
            <person name="Lan R."/>
            <person name="Chung H.K.L."/>
            <person name="Riordan S.M."/>
            <person name="Grimm M.C."/>
            <person name="Leong R.W."/>
            <person name="Tanaka M.M."/>
            <person name="Connor S."/>
            <person name="Zhang L."/>
        </authorList>
    </citation>
    <scope>NUCLEOTIDE SEQUENCE [LARGE SCALE GENOMIC DNA]</scope>
    <source>
        <strain evidence="2 3">P1CDO3</strain>
    </source>
</reference>